<protein>
    <submittedName>
        <fullName evidence="1">Uncharacterized protein</fullName>
    </submittedName>
</protein>
<evidence type="ECO:0000313" key="2">
    <source>
        <dbReference type="Proteomes" id="UP000194131"/>
    </source>
</evidence>
<dbReference type="Proteomes" id="UP000194131">
    <property type="component" value="Unassembled WGS sequence"/>
</dbReference>
<dbReference type="AlphaFoldDB" id="A0AAP7W4U5"/>
<name>A0AAP7W4U5_BACMY</name>
<proteinExistence type="predicted"/>
<comment type="caution">
    <text evidence="1">The sequence shown here is derived from an EMBL/GenBank/DDBJ whole genome shotgun (WGS) entry which is preliminary data.</text>
</comment>
<organism evidence="1 2">
    <name type="scientific">Bacillus mycoides</name>
    <dbReference type="NCBI Taxonomy" id="1405"/>
    <lineage>
        <taxon>Bacteria</taxon>
        <taxon>Bacillati</taxon>
        <taxon>Bacillota</taxon>
        <taxon>Bacilli</taxon>
        <taxon>Bacillales</taxon>
        <taxon>Bacillaceae</taxon>
        <taxon>Bacillus</taxon>
        <taxon>Bacillus cereus group</taxon>
    </lineage>
</organism>
<sequence>MAVLFLNQFFDVFHAAHNYIEKLKEEREMYSRLINMMRLLFS</sequence>
<dbReference type="EMBL" id="MRWU01000023">
    <property type="protein sequence ID" value="OSX89937.1"/>
    <property type="molecule type" value="Genomic_DNA"/>
</dbReference>
<evidence type="ECO:0000313" key="1">
    <source>
        <dbReference type="EMBL" id="OSX89937.1"/>
    </source>
</evidence>
<accession>A0AAP7W4U5</accession>
<gene>
    <name evidence="1" type="ORF">S3E15_02843</name>
</gene>
<reference evidence="1 2" key="1">
    <citation type="submission" date="2016-12" db="EMBL/GenBank/DDBJ databases">
        <title>Genome Sequences of Twelve Sporeforming Bacillus Species Isolated from Foods.</title>
        <authorList>
            <person name="De Jong A."/>
            <person name="Holsappel S."/>
            <person name="Kuipers O.P."/>
        </authorList>
    </citation>
    <scope>NUCLEOTIDE SEQUENCE [LARGE SCALE GENOMIC DNA]</scope>
    <source>
        <strain evidence="1 2">S3E15</strain>
    </source>
</reference>